<comment type="similarity">
    <text evidence="1 8">Belongs to the class-I aminoacyl-tRNA synthetase family.</text>
</comment>
<keyword evidence="4 8" id="KW-0547">Nucleotide-binding</keyword>
<keyword evidence="5 8" id="KW-0067">ATP-binding</keyword>
<dbReference type="PANTHER" id="PTHR43740:SF2">
    <property type="entry name" value="LEUCINE--TRNA LIGASE, MITOCHONDRIAL"/>
    <property type="match status" value="1"/>
</dbReference>
<dbReference type="OrthoDB" id="15954at2759"/>
<dbReference type="InterPro" id="IPR014729">
    <property type="entry name" value="Rossmann-like_a/b/a_fold"/>
</dbReference>
<dbReference type="PANTHER" id="PTHR43740">
    <property type="entry name" value="LEUCYL-TRNA SYNTHETASE"/>
    <property type="match status" value="1"/>
</dbReference>
<dbReference type="InterPro" id="IPR002302">
    <property type="entry name" value="Leu-tRNA-ligase"/>
</dbReference>
<evidence type="ECO:0000256" key="5">
    <source>
        <dbReference type="ARBA" id="ARBA00022840"/>
    </source>
</evidence>
<dbReference type="AlphaFoldDB" id="A0A6V7UIG4"/>
<sequence>MLFVRRTTINCTCSTFHYFNSRHQRLICSFQQISSISTTSDEFKYILAMFPYPSGRLHMGHLRVYTLSDALSRYYALKGYKVLHPIGWDAFGLPAENAAIQRGIDPADWTFRNIDDMKNQLLQTGIKFDWDREVYTCQPDYFRWTQWIFLKLYEHGLVRRAFSEVNWDPVDKTVLADEQVDTHGRSWRSNALVEKRRLNQWVVDTPRYAKRLLDGLPNFQFEWSSVAAIQNDWIGICDVYRFLLPIKFQQVNEELDLRIESPSQLCSAQFVLLKESHYIARYYGEKLQDSQLFAPIDGLTVFNFVTNQQMPLVIVHESAITDEDQPPFYMDCRLGSSLSKSTLDRSISKELAIGNSKNAEMTDQQILDLAESLGLGGYQTSRKLRDWVVSRQRNWGTPIPMLIDGNDVAPVPEDCLPILGEQRGQKMEIKSLPSGFGQIEKDTLDTYFDSSWYFLRFLDPHNQKMPFDPRIANRQMPVSVYVGGVEHALMHLFFARFICHFLHGIGLIPCAEPFARFIPLGVVRSRSFQLVNNGKYVPANEVEGDPRSPDKLLMHKPTGEMARVRFEKMSKSKLNGVDPLELIEKYGKDLTRLQLLFEARPNMPIDWPYPYPTFQAKSLKRWLELFKTFVDGYVNKRINVNNNVGTTLPIDSDKTETFFRDIYNKHVKAISMYMEVLRYHNTALIRLIDMTKAVHKEFSANPDLAQTSPELERCLFAIVVMAQIFAPDAANQQWEMLQKLPNLLNKSVPWRLNESLDKQIWPKLDYSDNIDIVLCTFGTLFVRQAPRKDVEHLNDADLGEYARLHSHSNFFDRLDQQELKVLSWSIERLPGLCIVLNLKMAEDVKKRAITEIIQKYSGKRRGKKELQQEENIEMSLSTGSHKLSVGSRKDSGRKQSMVERAEAAGIDKNTIILTVNLMILIVLVGILYVIATSAMNVSGGQGSRHHATEQ</sequence>
<keyword evidence="6 8" id="KW-0648">Protein biosynthesis</keyword>
<dbReference type="FunFam" id="3.40.50.620:FF:000003">
    <property type="entry name" value="Leucine--tRNA ligase"/>
    <property type="match status" value="1"/>
</dbReference>
<evidence type="ECO:0000313" key="13">
    <source>
        <dbReference type="Proteomes" id="UP000580250"/>
    </source>
</evidence>
<evidence type="ECO:0000256" key="6">
    <source>
        <dbReference type="ARBA" id="ARBA00022917"/>
    </source>
</evidence>
<feature type="compositionally biased region" description="Basic and acidic residues" evidence="9">
    <location>
        <begin position="887"/>
        <end position="896"/>
    </location>
</feature>
<feature type="domain" description="Aminoacyl-tRNA synthetase class Ia" evidence="11">
    <location>
        <begin position="36"/>
        <end position="229"/>
    </location>
</feature>
<name>A0A6V7UIG4_MELEN</name>
<dbReference type="EMBL" id="CAJEWN010000073">
    <property type="protein sequence ID" value="CAD2159003.1"/>
    <property type="molecule type" value="Genomic_DNA"/>
</dbReference>
<dbReference type="Gene3D" id="3.40.50.620">
    <property type="entry name" value="HUPs"/>
    <property type="match status" value="2"/>
</dbReference>
<dbReference type="PRINTS" id="PR00985">
    <property type="entry name" value="TRNASYNTHLEU"/>
</dbReference>
<dbReference type="CDD" id="cd00812">
    <property type="entry name" value="LeuRS_core"/>
    <property type="match status" value="1"/>
</dbReference>
<evidence type="ECO:0000313" key="12">
    <source>
        <dbReference type="EMBL" id="CAD2159003.1"/>
    </source>
</evidence>
<proteinExistence type="inferred from homology"/>
<dbReference type="PROSITE" id="PS00178">
    <property type="entry name" value="AA_TRNA_LIGASE_I"/>
    <property type="match status" value="1"/>
</dbReference>
<feature type="transmembrane region" description="Helical" evidence="10">
    <location>
        <begin position="911"/>
        <end position="931"/>
    </location>
</feature>
<accession>A0A6V7UIG4</accession>
<evidence type="ECO:0000256" key="8">
    <source>
        <dbReference type="RuleBase" id="RU363035"/>
    </source>
</evidence>
<keyword evidence="3 8" id="KW-0436">Ligase</keyword>
<dbReference type="EC" id="6.1.1.4" evidence="2"/>
<feature type="domain" description="Aminoacyl-tRNA synthetase class Ia" evidence="11">
    <location>
        <begin position="383"/>
        <end position="499"/>
    </location>
</feature>
<dbReference type="GO" id="GO:0005524">
    <property type="term" value="F:ATP binding"/>
    <property type="evidence" value="ECO:0007669"/>
    <property type="project" value="UniProtKB-KW"/>
</dbReference>
<dbReference type="Pfam" id="PF00133">
    <property type="entry name" value="tRNA-synt_1"/>
    <property type="match status" value="2"/>
</dbReference>
<evidence type="ECO:0000256" key="7">
    <source>
        <dbReference type="ARBA" id="ARBA00023146"/>
    </source>
</evidence>
<dbReference type="InterPro" id="IPR002300">
    <property type="entry name" value="aa-tRNA-synth_Ia"/>
</dbReference>
<dbReference type="SUPFAM" id="SSF52374">
    <property type="entry name" value="Nucleotidylyl transferase"/>
    <property type="match status" value="1"/>
</dbReference>
<evidence type="ECO:0000256" key="3">
    <source>
        <dbReference type="ARBA" id="ARBA00022598"/>
    </source>
</evidence>
<evidence type="ECO:0000259" key="11">
    <source>
        <dbReference type="Pfam" id="PF00133"/>
    </source>
</evidence>
<dbReference type="GO" id="GO:0005739">
    <property type="term" value="C:mitochondrion"/>
    <property type="evidence" value="ECO:0007669"/>
    <property type="project" value="TreeGrafter"/>
</dbReference>
<dbReference type="InterPro" id="IPR001412">
    <property type="entry name" value="aa-tRNA-synth_I_CS"/>
</dbReference>
<evidence type="ECO:0000256" key="9">
    <source>
        <dbReference type="SAM" id="MobiDB-lite"/>
    </source>
</evidence>
<evidence type="ECO:0000256" key="1">
    <source>
        <dbReference type="ARBA" id="ARBA00005594"/>
    </source>
</evidence>
<feature type="region of interest" description="Disordered" evidence="9">
    <location>
        <begin position="864"/>
        <end position="896"/>
    </location>
</feature>
<dbReference type="GO" id="GO:0004823">
    <property type="term" value="F:leucine-tRNA ligase activity"/>
    <property type="evidence" value="ECO:0007669"/>
    <property type="project" value="UniProtKB-EC"/>
</dbReference>
<dbReference type="Proteomes" id="UP000580250">
    <property type="component" value="Unassembled WGS sequence"/>
</dbReference>
<gene>
    <name evidence="12" type="ORF">MENT_LOCUS13451</name>
</gene>
<organism evidence="12 13">
    <name type="scientific">Meloidogyne enterolobii</name>
    <name type="common">Root-knot nematode worm</name>
    <name type="synonym">Meloidogyne mayaguensis</name>
    <dbReference type="NCBI Taxonomy" id="390850"/>
    <lineage>
        <taxon>Eukaryota</taxon>
        <taxon>Metazoa</taxon>
        <taxon>Ecdysozoa</taxon>
        <taxon>Nematoda</taxon>
        <taxon>Chromadorea</taxon>
        <taxon>Rhabditida</taxon>
        <taxon>Tylenchina</taxon>
        <taxon>Tylenchomorpha</taxon>
        <taxon>Tylenchoidea</taxon>
        <taxon>Meloidogynidae</taxon>
        <taxon>Meloidogyninae</taxon>
        <taxon>Meloidogyne</taxon>
    </lineage>
</organism>
<keyword evidence="10" id="KW-1133">Transmembrane helix</keyword>
<keyword evidence="10" id="KW-0472">Membrane</keyword>
<protein>
    <recommendedName>
        <fullName evidence="2">leucine--tRNA ligase</fullName>
        <ecNumber evidence="2">6.1.1.4</ecNumber>
    </recommendedName>
</protein>
<evidence type="ECO:0000256" key="10">
    <source>
        <dbReference type="SAM" id="Phobius"/>
    </source>
</evidence>
<dbReference type="Gene3D" id="1.10.730.10">
    <property type="entry name" value="Isoleucyl-tRNA Synthetase, Domain 1"/>
    <property type="match status" value="1"/>
</dbReference>
<keyword evidence="7 8" id="KW-0030">Aminoacyl-tRNA synthetase</keyword>
<evidence type="ECO:0000256" key="4">
    <source>
        <dbReference type="ARBA" id="ARBA00022741"/>
    </source>
</evidence>
<dbReference type="GO" id="GO:0006429">
    <property type="term" value="P:leucyl-tRNA aminoacylation"/>
    <property type="evidence" value="ECO:0007669"/>
    <property type="project" value="InterPro"/>
</dbReference>
<dbReference type="GO" id="GO:0032543">
    <property type="term" value="P:mitochondrial translation"/>
    <property type="evidence" value="ECO:0007669"/>
    <property type="project" value="TreeGrafter"/>
</dbReference>
<reference evidence="12 13" key="1">
    <citation type="submission" date="2020-08" db="EMBL/GenBank/DDBJ databases">
        <authorList>
            <person name="Koutsovoulos G."/>
            <person name="Danchin GJ E."/>
        </authorList>
    </citation>
    <scope>NUCLEOTIDE SEQUENCE [LARGE SCALE GENOMIC DNA]</scope>
</reference>
<comment type="caution">
    <text evidence="12">The sequence shown here is derived from an EMBL/GenBank/DDBJ whole genome shotgun (WGS) entry which is preliminary data.</text>
</comment>
<keyword evidence="10" id="KW-0812">Transmembrane</keyword>
<evidence type="ECO:0000256" key="2">
    <source>
        <dbReference type="ARBA" id="ARBA00013164"/>
    </source>
</evidence>